<reference evidence="2 3" key="1">
    <citation type="submission" date="2018-08" db="EMBL/GenBank/DDBJ databases">
        <title>Comamonas testosteroni strain SWCO2.</title>
        <authorList>
            <person name="Jiang N."/>
            <person name="Zhang X.Z."/>
        </authorList>
    </citation>
    <scope>NUCLEOTIDE SEQUENCE [LARGE SCALE GENOMIC DNA]</scope>
    <source>
        <strain evidence="2 3">SWCO2</strain>
    </source>
</reference>
<evidence type="ECO:0000313" key="2">
    <source>
        <dbReference type="EMBL" id="RGE39730.1"/>
    </source>
</evidence>
<protein>
    <submittedName>
        <fullName evidence="2">Uncharacterized protein</fullName>
    </submittedName>
</protein>
<gene>
    <name evidence="2" type="ORF">DZC30_21465</name>
</gene>
<accession>A0A373F6V0</accession>
<keyword evidence="3" id="KW-1185">Reference proteome</keyword>
<keyword evidence="1" id="KW-0732">Signal</keyword>
<evidence type="ECO:0000256" key="1">
    <source>
        <dbReference type="SAM" id="SignalP"/>
    </source>
</evidence>
<feature type="signal peptide" evidence="1">
    <location>
        <begin position="1"/>
        <end position="20"/>
    </location>
</feature>
<evidence type="ECO:0000313" key="3">
    <source>
        <dbReference type="Proteomes" id="UP000261948"/>
    </source>
</evidence>
<comment type="caution">
    <text evidence="2">The sequence shown here is derived from an EMBL/GenBank/DDBJ whole genome shotgun (WGS) entry which is preliminary data.</text>
</comment>
<dbReference type="OrthoDB" id="9146575at2"/>
<name>A0A373F6V0_COMTE</name>
<dbReference type="EMBL" id="QURR01000046">
    <property type="protein sequence ID" value="RGE39730.1"/>
    <property type="molecule type" value="Genomic_DNA"/>
</dbReference>
<organism evidence="2 3">
    <name type="scientific">Comamonas testosteroni</name>
    <name type="common">Pseudomonas testosteroni</name>
    <dbReference type="NCBI Taxonomy" id="285"/>
    <lineage>
        <taxon>Bacteria</taxon>
        <taxon>Pseudomonadati</taxon>
        <taxon>Pseudomonadota</taxon>
        <taxon>Betaproteobacteria</taxon>
        <taxon>Burkholderiales</taxon>
        <taxon>Comamonadaceae</taxon>
        <taxon>Comamonas</taxon>
    </lineage>
</organism>
<dbReference type="Proteomes" id="UP000261948">
    <property type="component" value="Unassembled WGS sequence"/>
</dbReference>
<proteinExistence type="predicted"/>
<dbReference type="AlphaFoldDB" id="A0A373F6V0"/>
<feature type="chain" id="PRO_5016563892" evidence="1">
    <location>
        <begin position="21"/>
        <end position="66"/>
    </location>
</feature>
<sequence length="66" mass="6940">MKAIKALVIALMGLLGSTLAKQLPSFQGGQDQGAPCEAFSHHGLSVREADVADVLPQTVAWIAQPR</sequence>